<name>A0AAW0GFK4_9APHY</name>
<dbReference type="SUPFAM" id="SSF51445">
    <property type="entry name" value="(Trans)glycosidases"/>
    <property type="match status" value="1"/>
</dbReference>
<dbReference type="SMART" id="SM00636">
    <property type="entry name" value="Glyco_18"/>
    <property type="match status" value="1"/>
</dbReference>
<reference evidence="11 12" key="1">
    <citation type="submission" date="2022-09" db="EMBL/GenBank/DDBJ databases">
        <authorList>
            <person name="Palmer J.M."/>
        </authorList>
    </citation>
    <scope>NUCLEOTIDE SEQUENCE [LARGE SCALE GENOMIC DNA]</scope>
    <source>
        <strain evidence="11 12">DSM 7382</strain>
    </source>
</reference>
<comment type="caution">
    <text evidence="11">The sequence shown here is derived from an EMBL/GenBank/DDBJ whole genome shotgun (WGS) entry which is preliminary data.</text>
</comment>
<dbReference type="PROSITE" id="PS01095">
    <property type="entry name" value="GH18_1"/>
    <property type="match status" value="1"/>
</dbReference>
<dbReference type="GO" id="GO:0005576">
    <property type="term" value="C:extracellular region"/>
    <property type="evidence" value="ECO:0007669"/>
    <property type="project" value="TreeGrafter"/>
</dbReference>
<feature type="domain" description="GH18" evidence="10">
    <location>
        <begin position="35"/>
        <end position="212"/>
    </location>
</feature>
<gene>
    <name evidence="11" type="ORF">QCA50_003787</name>
</gene>
<dbReference type="Gene3D" id="3.20.20.80">
    <property type="entry name" value="Glycosidases"/>
    <property type="match status" value="1"/>
</dbReference>
<organism evidence="11 12">
    <name type="scientific">Cerrena zonata</name>
    <dbReference type="NCBI Taxonomy" id="2478898"/>
    <lineage>
        <taxon>Eukaryota</taxon>
        <taxon>Fungi</taxon>
        <taxon>Dikarya</taxon>
        <taxon>Basidiomycota</taxon>
        <taxon>Agaricomycotina</taxon>
        <taxon>Agaricomycetes</taxon>
        <taxon>Polyporales</taxon>
        <taxon>Cerrenaceae</taxon>
        <taxon>Cerrena</taxon>
    </lineage>
</organism>
<keyword evidence="4" id="KW-0119">Carbohydrate metabolism</keyword>
<dbReference type="PANTHER" id="PTHR11177:SF392">
    <property type="entry name" value="HAP41P"/>
    <property type="match status" value="1"/>
</dbReference>
<evidence type="ECO:0000256" key="7">
    <source>
        <dbReference type="RuleBase" id="RU000489"/>
    </source>
</evidence>
<comment type="similarity">
    <text evidence="8">Belongs to the glycosyl hydrolase 18 family.</text>
</comment>
<keyword evidence="5 7" id="KW-0326">Glycosidase</keyword>
<feature type="signal peptide" evidence="9">
    <location>
        <begin position="1"/>
        <end position="16"/>
    </location>
</feature>
<dbReference type="CDD" id="cd00598">
    <property type="entry name" value="GH18_chitinase-like"/>
    <property type="match status" value="1"/>
</dbReference>
<accession>A0AAW0GFK4</accession>
<evidence type="ECO:0000256" key="3">
    <source>
        <dbReference type="ARBA" id="ARBA00023024"/>
    </source>
</evidence>
<dbReference type="EMBL" id="JASBNA010000004">
    <property type="protein sequence ID" value="KAK7692166.1"/>
    <property type="molecule type" value="Genomic_DNA"/>
</dbReference>
<keyword evidence="2 7" id="KW-0378">Hydrolase</keyword>
<protein>
    <recommendedName>
        <fullName evidence="10">GH18 domain-containing protein</fullName>
    </recommendedName>
</protein>
<dbReference type="InterPro" id="IPR050314">
    <property type="entry name" value="Glycosyl_Hydrlase_18"/>
</dbReference>
<evidence type="ECO:0000256" key="9">
    <source>
        <dbReference type="SAM" id="SignalP"/>
    </source>
</evidence>
<evidence type="ECO:0000313" key="11">
    <source>
        <dbReference type="EMBL" id="KAK7692166.1"/>
    </source>
</evidence>
<evidence type="ECO:0000256" key="2">
    <source>
        <dbReference type="ARBA" id="ARBA00022801"/>
    </source>
</evidence>
<dbReference type="GO" id="GO:0008843">
    <property type="term" value="F:endochitinase activity"/>
    <property type="evidence" value="ECO:0007669"/>
    <property type="project" value="UniProtKB-EC"/>
</dbReference>
<dbReference type="InterPro" id="IPR011583">
    <property type="entry name" value="Chitinase_II/V-like_cat"/>
</dbReference>
<proteinExistence type="inferred from homology"/>
<dbReference type="AlphaFoldDB" id="A0AAW0GFK4"/>
<dbReference type="InterPro" id="IPR001223">
    <property type="entry name" value="Glyco_hydro18_cat"/>
</dbReference>
<comment type="catalytic activity">
    <reaction evidence="1">
        <text>Random endo-hydrolysis of N-acetyl-beta-D-glucosaminide (1-&gt;4)-beta-linkages in chitin and chitodextrins.</text>
        <dbReference type="EC" id="3.2.1.14"/>
    </reaction>
</comment>
<evidence type="ECO:0000256" key="1">
    <source>
        <dbReference type="ARBA" id="ARBA00000822"/>
    </source>
</evidence>
<evidence type="ECO:0000256" key="5">
    <source>
        <dbReference type="ARBA" id="ARBA00023295"/>
    </source>
</evidence>
<dbReference type="GO" id="GO:0008061">
    <property type="term" value="F:chitin binding"/>
    <property type="evidence" value="ECO:0007669"/>
    <property type="project" value="InterPro"/>
</dbReference>
<dbReference type="GO" id="GO:0000272">
    <property type="term" value="P:polysaccharide catabolic process"/>
    <property type="evidence" value="ECO:0007669"/>
    <property type="project" value="UniProtKB-KW"/>
</dbReference>
<dbReference type="GO" id="GO:0006032">
    <property type="term" value="P:chitin catabolic process"/>
    <property type="evidence" value="ECO:0007669"/>
    <property type="project" value="UniProtKB-KW"/>
</dbReference>
<dbReference type="PANTHER" id="PTHR11177">
    <property type="entry name" value="CHITINASE"/>
    <property type="match status" value="1"/>
</dbReference>
<dbReference type="InterPro" id="IPR001579">
    <property type="entry name" value="Glyco_hydro_18_chit_AS"/>
</dbReference>
<keyword evidence="9" id="KW-0732">Signal</keyword>
<sequence length="212" mass="22606">MWSLLSLPFVISAVRAAGIAAEATISTSNGSTVDMVSAAWYAGWHSKDFPVANVSWEKYTHVTYSFAVTTPDIKNLSLDASSPEVLPDFVSAAKKNGVKALVSIGGWTGSLYFSSHVATAENRTQFVKTVVDLATTHELDGVDFDWEYPGNQGIGCNVISPNDTSNFLAFLQELRQDPTGQKLVVTAAAPISPWRDADGNPSADVSGICQSS</sequence>
<keyword evidence="6" id="KW-0624">Polysaccharide degradation</keyword>
<keyword evidence="3" id="KW-0146">Chitin degradation</keyword>
<dbReference type="Proteomes" id="UP001385951">
    <property type="component" value="Unassembled WGS sequence"/>
</dbReference>
<evidence type="ECO:0000256" key="4">
    <source>
        <dbReference type="ARBA" id="ARBA00023277"/>
    </source>
</evidence>
<evidence type="ECO:0000313" key="12">
    <source>
        <dbReference type="Proteomes" id="UP001385951"/>
    </source>
</evidence>
<dbReference type="Pfam" id="PF00704">
    <property type="entry name" value="Glyco_hydro_18"/>
    <property type="match status" value="1"/>
</dbReference>
<evidence type="ECO:0000259" key="10">
    <source>
        <dbReference type="PROSITE" id="PS51910"/>
    </source>
</evidence>
<evidence type="ECO:0000256" key="8">
    <source>
        <dbReference type="RuleBase" id="RU004453"/>
    </source>
</evidence>
<evidence type="ECO:0000256" key="6">
    <source>
        <dbReference type="ARBA" id="ARBA00023326"/>
    </source>
</evidence>
<feature type="chain" id="PRO_5043597789" description="GH18 domain-containing protein" evidence="9">
    <location>
        <begin position="17"/>
        <end position="212"/>
    </location>
</feature>
<dbReference type="PROSITE" id="PS51910">
    <property type="entry name" value="GH18_2"/>
    <property type="match status" value="1"/>
</dbReference>
<dbReference type="InterPro" id="IPR017853">
    <property type="entry name" value="GH"/>
</dbReference>
<keyword evidence="12" id="KW-1185">Reference proteome</keyword>